<dbReference type="EMBL" id="VSWD01000002">
    <property type="protein sequence ID" value="KAK3107867.1"/>
    <property type="molecule type" value="Genomic_DNA"/>
</dbReference>
<organism evidence="1 2">
    <name type="scientific">Pinctada imbricata</name>
    <name type="common">Atlantic pearl-oyster</name>
    <name type="synonym">Pinctada martensii</name>
    <dbReference type="NCBI Taxonomy" id="66713"/>
    <lineage>
        <taxon>Eukaryota</taxon>
        <taxon>Metazoa</taxon>
        <taxon>Spiralia</taxon>
        <taxon>Lophotrochozoa</taxon>
        <taxon>Mollusca</taxon>
        <taxon>Bivalvia</taxon>
        <taxon>Autobranchia</taxon>
        <taxon>Pteriomorphia</taxon>
        <taxon>Pterioida</taxon>
        <taxon>Pterioidea</taxon>
        <taxon>Pteriidae</taxon>
        <taxon>Pinctada</taxon>
    </lineage>
</organism>
<feature type="non-terminal residue" evidence="1">
    <location>
        <position position="1"/>
    </location>
</feature>
<protein>
    <submittedName>
        <fullName evidence="1">Uncharacterized protein</fullName>
    </submittedName>
</protein>
<reference evidence="1" key="1">
    <citation type="submission" date="2019-08" db="EMBL/GenBank/DDBJ databases">
        <title>The improved chromosome-level genome for the pearl oyster Pinctada fucata martensii using PacBio sequencing and Hi-C.</title>
        <authorList>
            <person name="Zheng Z."/>
        </authorList>
    </citation>
    <scope>NUCLEOTIDE SEQUENCE</scope>
    <source>
        <strain evidence="1">ZZ-2019</strain>
        <tissue evidence="1">Adductor muscle</tissue>
    </source>
</reference>
<evidence type="ECO:0000313" key="1">
    <source>
        <dbReference type="EMBL" id="KAK3107867.1"/>
    </source>
</evidence>
<keyword evidence="2" id="KW-1185">Reference proteome</keyword>
<gene>
    <name evidence="1" type="ORF">FSP39_023918</name>
</gene>
<comment type="caution">
    <text evidence="1">The sequence shown here is derived from an EMBL/GenBank/DDBJ whole genome shotgun (WGS) entry which is preliminary data.</text>
</comment>
<dbReference type="Proteomes" id="UP001186944">
    <property type="component" value="Unassembled WGS sequence"/>
</dbReference>
<evidence type="ECO:0000313" key="2">
    <source>
        <dbReference type="Proteomes" id="UP001186944"/>
    </source>
</evidence>
<proteinExistence type="predicted"/>
<dbReference type="AlphaFoldDB" id="A0AA89C673"/>
<accession>A0AA89C673</accession>
<sequence>RYYQRKADEGTSFLCDLIAPRQSKDLKQQISTNFISDLSSNIIETVVKMYEQTSDGNVRCQLLSILAKRMTKPELESLLQKPVTSYLYYKARGMPIESSGLNLETSTPKYRQRMNEEKLQYAMGFFLDPAFTQYVSFGTRELKMDTGEKIVIPDVVRTVCHSQIVNLYTSYCEQSDFLPLSKSSLYKILSTCAASKRTCLQGLDNIASDGSEAYKTLQEIATDLHKEGYIDRQSFDEITEKLSASKNYLRTDYKLHVSSKNKCADHCISWLLSDSSKPEFQEVCDHAHDVNCTCCDLFIDIENFFSAALEKDIRNKDEMTFNVASAVDQIKEWKRHIIRTINQDQSRIDLLQNLESHQALIVMDWAMKFLPRKFREKQSDWFGQRGRNWHATVCIYKDSNSELCHRTFTHVLNSVRQDWFAVASLLENSLTSLHEQLPQITEVYLR</sequence>
<name>A0AA89C673_PINIB</name>